<dbReference type="RefSeq" id="WP_111547838.1">
    <property type="nucleotide sequence ID" value="NZ_MZXV01000070.1"/>
</dbReference>
<dbReference type="PANTHER" id="PTHR42850">
    <property type="entry name" value="METALLOPHOSPHOESTERASE"/>
    <property type="match status" value="1"/>
</dbReference>
<dbReference type="SUPFAM" id="SSF56300">
    <property type="entry name" value="Metallo-dependent phosphatases"/>
    <property type="match status" value="1"/>
</dbReference>
<reference evidence="3" key="1">
    <citation type="submission" date="2017-03" db="EMBL/GenBank/DDBJ databases">
        <authorList>
            <person name="Safronova V.I."/>
            <person name="Sazanova A.L."/>
            <person name="Chirak E.R."/>
        </authorList>
    </citation>
    <scope>NUCLEOTIDE SEQUENCE [LARGE SCALE GENOMIC DNA]</scope>
    <source>
        <strain evidence="3">Ach-343</strain>
    </source>
</reference>
<protein>
    <submittedName>
        <fullName evidence="2">Serine/threonine protein phosphatase</fullName>
    </submittedName>
</protein>
<dbReference type="AlphaFoldDB" id="A0A2W7BUG7"/>
<dbReference type="Proteomes" id="UP000248616">
    <property type="component" value="Unassembled WGS sequence"/>
</dbReference>
<evidence type="ECO:0000313" key="3">
    <source>
        <dbReference type="Proteomes" id="UP000248616"/>
    </source>
</evidence>
<dbReference type="Gene3D" id="3.60.21.10">
    <property type="match status" value="1"/>
</dbReference>
<accession>A0A2W7BUG7</accession>
<dbReference type="InterPro" id="IPR050126">
    <property type="entry name" value="Ap4A_hydrolase"/>
</dbReference>
<dbReference type="GO" id="GO:0008803">
    <property type="term" value="F:bis(5'-nucleosyl)-tetraphosphatase (symmetrical) activity"/>
    <property type="evidence" value="ECO:0007669"/>
    <property type="project" value="TreeGrafter"/>
</dbReference>
<dbReference type="EMBL" id="MZXV01000070">
    <property type="protein sequence ID" value="PZV34520.1"/>
    <property type="molecule type" value="Genomic_DNA"/>
</dbReference>
<dbReference type="InterPro" id="IPR029052">
    <property type="entry name" value="Metallo-depent_PP-like"/>
</dbReference>
<feature type="domain" description="Calcineurin-like phosphoesterase" evidence="1">
    <location>
        <begin position="18"/>
        <end position="224"/>
    </location>
</feature>
<evidence type="ECO:0000313" key="2">
    <source>
        <dbReference type="EMBL" id="PZV34520.1"/>
    </source>
</evidence>
<evidence type="ECO:0000259" key="1">
    <source>
        <dbReference type="Pfam" id="PF00149"/>
    </source>
</evidence>
<proteinExistence type="predicted"/>
<name>A0A2W7BUG7_9HYPH</name>
<dbReference type="OrthoDB" id="9807890at2"/>
<dbReference type="GO" id="GO:0016791">
    <property type="term" value="F:phosphatase activity"/>
    <property type="evidence" value="ECO:0007669"/>
    <property type="project" value="TreeGrafter"/>
</dbReference>
<keyword evidence="3" id="KW-1185">Reference proteome</keyword>
<dbReference type="InterPro" id="IPR004843">
    <property type="entry name" value="Calcineurin-like_PHP"/>
</dbReference>
<comment type="caution">
    <text evidence="2">The sequence shown here is derived from an EMBL/GenBank/DDBJ whole genome shotgun (WGS) entry which is preliminary data.</text>
</comment>
<gene>
    <name evidence="2" type="ORF">B5V02_30795</name>
</gene>
<dbReference type="PANTHER" id="PTHR42850:SF4">
    <property type="entry name" value="ZINC-DEPENDENT ENDOPOLYPHOSPHATASE"/>
    <property type="match status" value="1"/>
</dbReference>
<dbReference type="GO" id="GO:0005737">
    <property type="term" value="C:cytoplasm"/>
    <property type="evidence" value="ECO:0007669"/>
    <property type="project" value="TreeGrafter"/>
</dbReference>
<dbReference type="GO" id="GO:0110154">
    <property type="term" value="P:RNA decapping"/>
    <property type="evidence" value="ECO:0007669"/>
    <property type="project" value="TreeGrafter"/>
</dbReference>
<organism evidence="2 3">
    <name type="scientific">Mesorhizobium kowhaii</name>
    <dbReference type="NCBI Taxonomy" id="1300272"/>
    <lineage>
        <taxon>Bacteria</taxon>
        <taxon>Pseudomonadati</taxon>
        <taxon>Pseudomonadota</taxon>
        <taxon>Alphaproteobacteria</taxon>
        <taxon>Hyphomicrobiales</taxon>
        <taxon>Phyllobacteriaceae</taxon>
        <taxon>Mesorhizobium</taxon>
    </lineage>
</organism>
<sequence>MAEPGIHFLDAHGPEGVRLYAIGDVHGRLDLLAAMHQRIEAEIEQEAPADWRVIHLGDYVDRGPDSKGVIDFLIEARERDPRHLMLAGNHDVGFLDFLKKPDPEGLFIRFGGIQTALSYGVAISEGTSMWFGTAESAVRKGHQSLVEAVPQTHIDFLRSLRLSLTLGDFFFCHAGIRPGVALARQNPQDLIWIRDVFHNYPGLFPKIVVHGHTPVPEAEVMANRVNVDTLAWQSGMLTALVVDGPDKRILTITIKEPGTIKEA</sequence>
<dbReference type="Pfam" id="PF00149">
    <property type="entry name" value="Metallophos"/>
    <property type="match status" value="1"/>
</dbReference>